<dbReference type="CDD" id="cd06225">
    <property type="entry name" value="HAMP"/>
    <property type="match status" value="1"/>
</dbReference>
<dbReference type="InterPro" id="IPR035919">
    <property type="entry name" value="EAL_sf"/>
</dbReference>
<evidence type="ECO:0000259" key="5">
    <source>
        <dbReference type="PROSITE" id="PS50883"/>
    </source>
</evidence>
<name>A0AA91DB62_9GAMM</name>
<organism evidence="8 9">
    <name type="scientific">Methylomonas koyamae</name>
    <dbReference type="NCBI Taxonomy" id="702114"/>
    <lineage>
        <taxon>Bacteria</taxon>
        <taxon>Pseudomonadati</taxon>
        <taxon>Pseudomonadota</taxon>
        <taxon>Gammaproteobacteria</taxon>
        <taxon>Methylococcales</taxon>
        <taxon>Methylococcaceae</taxon>
        <taxon>Methylomonas</taxon>
    </lineage>
</organism>
<dbReference type="Pfam" id="PF08448">
    <property type="entry name" value="PAS_4"/>
    <property type="match status" value="2"/>
</dbReference>
<dbReference type="SUPFAM" id="SSF141868">
    <property type="entry name" value="EAL domain-like"/>
    <property type="match status" value="1"/>
</dbReference>
<dbReference type="Pfam" id="PF00563">
    <property type="entry name" value="EAL"/>
    <property type="match status" value="1"/>
</dbReference>
<dbReference type="GO" id="GO:0007165">
    <property type="term" value="P:signal transduction"/>
    <property type="evidence" value="ECO:0007669"/>
    <property type="project" value="InterPro"/>
</dbReference>
<dbReference type="Proteomes" id="UP000077734">
    <property type="component" value="Unassembled WGS sequence"/>
</dbReference>
<dbReference type="FunFam" id="3.30.70.270:FF:000001">
    <property type="entry name" value="Diguanylate cyclase domain protein"/>
    <property type="match status" value="1"/>
</dbReference>
<dbReference type="InterPro" id="IPR003660">
    <property type="entry name" value="HAMP_dom"/>
</dbReference>
<protein>
    <recommendedName>
        <fullName evidence="10">Diguanylate cyclase</fullName>
    </recommendedName>
</protein>
<evidence type="ECO:0000256" key="2">
    <source>
        <dbReference type="SAM" id="Phobius"/>
    </source>
</evidence>
<dbReference type="Gene3D" id="3.30.450.20">
    <property type="entry name" value="PAS domain"/>
    <property type="match status" value="4"/>
</dbReference>
<dbReference type="PROSITE" id="PS50885">
    <property type="entry name" value="HAMP"/>
    <property type="match status" value="1"/>
</dbReference>
<dbReference type="PROSITE" id="PS50113">
    <property type="entry name" value="PAC"/>
    <property type="match status" value="4"/>
</dbReference>
<dbReference type="SMART" id="SM00086">
    <property type="entry name" value="PAC"/>
    <property type="match status" value="4"/>
</dbReference>
<dbReference type="SMART" id="SM00304">
    <property type="entry name" value="HAMP"/>
    <property type="match status" value="1"/>
</dbReference>
<feature type="domain" description="PAC" evidence="4">
    <location>
        <begin position="580"/>
        <end position="632"/>
    </location>
</feature>
<accession>A0AA91DB62</accession>
<dbReference type="EMBL" id="LUUL01000089">
    <property type="protein sequence ID" value="OAI24502.1"/>
    <property type="molecule type" value="Genomic_DNA"/>
</dbReference>
<evidence type="ECO:0000259" key="6">
    <source>
        <dbReference type="PROSITE" id="PS50885"/>
    </source>
</evidence>
<dbReference type="SUPFAM" id="SSF55073">
    <property type="entry name" value="Nucleotide cyclase"/>
    <property type="match status" value="1"/>
</dbReference>
<sequence length="1185" mass="132127">MPALVIGSFGLLLLFSLFYQHNRMLLGIETEAMEDVRRLLADTELHIETLYRHGQQELIAEQIAELAVDSHIESAALLDASGKVLRATRFEWIGRNYAELSTEPGPAEFERLRGERRAAVRFSADRQRLTAYQAVAMATDPGRLRPNQIGLLVLNYDLSRSKAASWNLLVRSMYPIWGIGILLLIAMASAISLWMERPLRHLVDVVGRFAGGDYRVRSRLAGNSELAILGDALNRMAAELAATIAELAESKENLAVTLFSIGDGVIATDAQGRVSFMNDVAQTLTGWHLADAAGLPLERVFHIINAYSRQPTEAPVAKVLATGCIMGLANHTVLVAKGGVEYQIADSAAPIRRQNGEISGVVLVFRDVTEEYALRESLQQEQALLRSLIDAVPDLIFFKDRDSVYLGCNKAFARYAGKAEAELLGKTDFDCFDNETAAGFRQHDIQILQTGRSIGHEEWITYPDGERVLLDTVKTPFFGADGQVSGVVGISRDVTERKRFEQRLADSEARYRALSELLPQMVWTTTADGALDYTNDWVIEYFGCGAEQLAGAGWQKYVHPEDLPAVSACWRQAVESASVYEAELRLRHHSGRYFYHLARAVPHRDSQGAIAKWYGCSTDISERKKAEERLELSARVFQEAHEAIMITGVDGNIVDVNPAFSTMTGYSRAEAVGQNPRMLGSGRHPPEFFAEMWQSVREQGYWRGEIWNRKKNGELHAGLLSISTLPGSNGDIRHYIGLFSDITEKKLSEEQIWRQANFDALTGLPNRRMFLDRLAREIRKAHRNGSVLALLFLDLDRFKEINDILGHIQGDSLLQIAAERLAGCVRDTDTVSRLGGDEFTIILPDLENGESAERVAQNILRKMAEPFPLNGELNYVTASIGITLYPNDSLDQEQLIKNADQAMYAAKERGRNGYSFFTASMQQTAQFRLAMVTDLRSALANCQLEVYYQPIVELPDGAISKAEALLRWRHPQRGMVSPAQFIPLAEESGLIHEIGDWVFRQAAQQAKLLRERYRADFQISVNKSPVQFRPRSDADFGWLNYLKSLELDGAAVVVEITEGLLLDAQTLTKARLLDFRDAGVQVAIDDFGTGYSSLSYIKKFDIDYIKIDRSFINNLSPESQDEALCEAIIVMAHKLGLKVVAEGVETAQQRDWLIAAGCDYAQGYLFNEPMAGPQLLELLAGSRLT</sequence>
<feature type="transmembrane region" description="Helical" evidence="2">
    <location>
        <begin position="174"/>
        <end position="194"/>
    </location>
</feature>
<dbReference type="CDD" id="cd01948">
    <property type="entry name" value="EAL"/>
    <property type="match status" value="1"/>
</dbReference>
<dbReference type="SMART" id="SM00091">
    <property type="entry name" value="PAS"/>
    <property type="match status" value="4"/>
</dbReference>
<evidence type="ECO:0000259" key="3">
    <source>
        <dbReference type="PROSITE" id="PS50112"/>
    </source>
</evidence>
<feature type="domain" description="PAS" evidence="3">
    <location>
        <begin position="507"/>
        <end position="577"/>
    </location>
</feature>
<dbReference type="InterPro" id="IPR001610">
    <property type="entry name" value="PAC"/>
</dbReference>
<dbReference type="AlphaFoldDB" id="A0AA91DB62"/>
<dbReference type="SUPFAM" id="SSF158472">
    <property type="entry name" value="HAMP domain-like"/>
    <property type="match status" value="1"/>
</dbReference>
<dbReference type="FunFam" id="3.30.450.20:FF:000099">
    <property type="entry name" value="Sensory box sensor histidine kinase"/>
    <property type="match status" value="1"/>
</dbReference>
<comment type="caution">
    <text evidence="8">The sequence shown here is derived from an EMBL/GenBank/DDBJ whole genome shotgun (WGS) entry which is preliminary data.</text>
</comment>
<evidence type="ECO:0000259" key="7">
    <source>
        <dbReference type="PROSITE" id="PS50887"/>
    </source>
</evidence>
<dbReference type="Gene3D" id="3.30.70.270">
    <property type="match status" value="1"/>
</dbReference>
<dbReference type="InterPro" id="IPR043128">
    <property type="entry name" value="Rev_trsase/Diguanyl_cyclase"/>
</dbReference>
<dbReference type="PANTHER" id="PTHR44757:SF2">
    <property type="entry name" value="BIOFILM ARCHITECTURE MAINTENANCE PROTEIN MBAA"/>
    <property type="match status" value="1"/>
</dbReference>
<dbReference type="NCBIfam" id="TIGR00254">
    <property type="entry name" value="GGDEF"/>
    <property type="match status" value="1"/>
</dbReference>
<feature type="domain" description="PAC" evidence="4">
    <location>
        <begin position="702"/>
        <end position="754"/>
    </location>
</feature>
<evidence type="ECO:0000256" key="1">
    <source>
        <dbReference type="ARBA" id="ARBA00001946"/>
    </source>
</evidence>
<dbReference type="PANTHER" id="PTHR44757">
    <property type="entry name" value="DIGUANYLATE CYCLASE DGCP"/>
    <property type="match status" value="1"/>
</dbReference>
<dbReference type="CDD" id="cd00130">
    <property type="entry name" value="PAS"/>
    <property type="match status" value="4"/>
</dbReference>
<feature type="domain" description="PAS" evidence="3">
    <location>
        <begin position="629"/>
        <end position="675"/>
    </location>
</feature>
<dbReference type="PROSITE" id="PS50887">
    <property type="entry name" value="GGDEF"/>
    <property type="match status" value="1"/>
</dbReference>
<reference evidence="8 9" key="1">
    <citation type="submission" date="2016-03" db="EMBL/GenBank/DDBJ databases">
        <authorList>
            <person name="Heylen K."/>
            <person name="De Vos P."/>
            <person name="Vekeman B."/>
        </authorList>
    </citation>
    <scope>NUCLEOTIDE SEQUENCE [LARGE SCALE GENOMIC DNA]</scope>
    <source>
        <strain evidence="8 9">R-49807</strain>
    </source>
</reference>
<comment type="cofactor">
    <cofactor evidence="1">
        <name>Mg(2+)</name>
        <dbReference type="ChEBI" id="CHEBI:18420"/>
    </cofactor>
</comment>
<dbReference type="InterPro" id="IPR000160">
    <property type="entry name" value="GGDEF_dom"/>
</dbReference>
<dbReference type="InterPro" id="IPR001633">
    <property type="entry name" value="EAL_dom"/>
</dbReference>
<dbReference type="InterPro" id="IPR035965">
    <property type="entry name" value="PAS-like_dom_sf"/>
</dbReference>
<evidence type="ECO:0008006" key="10">
    <source>
        <dbReference type="Google" id="ProtNLM"/>
    </source>
</evidence>
<dbReference type="SMART" id="SM00267">
    <property type="entry name" value="GGDEF"/>
    <property type="match status" value="1"/>
</dbReference>
<evidence type="ECO:0000313" key="9">
    <source>
        <dbReference type="Proteomes" id="UP000077734"/>
    </source>
</evidence>
<feature type="domain" description="EAL" evidence="5">
    <location>
        <begin position="928"/>
        <end position="1183"/>
    </location>
</feature>
<dbReference type="Gene3D" id="3.20.20.450">
    <property type="entry name" value="EAL domain"/>
    <property type="match status" value="1"/>
</dbReference>
<dbReference type="PROSITE" id="PS50112">
    <property type="entry name" value="PAS"/>
    <property type="match status" value="4"/>
</dbReference>
<feature type="domain" description="HAMP" evidence="6">
    <location>
        <begin position="193"/>
        <end position="245"/>
    </location>
</feature>
<feature type="domain" description="PAC" evidence="4">
    <location>
        <begin position="454"/>
        <end position="506"/>
    </location>
</feature>
<feature type="domain" description="GGDEF" evidence="7">
    <location>
        <begin position="786"/>
        <end position="919"/>
    </location>
</feature>
<dbReference type="SMART" id="SM00052">
    <property type="entry name" value="EAL"/>
    <property type="match status" value="1"/>
</dbReference>
<evidence type="ECO:0000259" key="4">
    <source>
        <dbReference type="PROSITE" id="PS50113"/>
    </source>
</evidence>
<dbReference type="GO" id="GO:0003824">
    <property type="term" value="F:catalytic activity"/>
    <property type="evidence" value="ECO:0007669"/>
    <property type="project" value="UniProtKB-ARBA"/>
</dbReference>
<feature type="domain" description="PAC" evidence="4">
    <location>
        <begin position="328"/>
        <end position="380"/>
    </location>
</feature>
<dbReference type="Pfam" id="PF13426">
    <property type="entry name" value="PAS_9"/>
    <property type="match status" value="1"/>
</dbReference>
<dbReference type="InterPro" id="IPR029787">
    <property type="entry name" value="Nucleotide_cyclase"/>
</dbReference>
<dbReference type="SUPFAM" id="SSF55785">
    <property type="entry name" value="PYP-like sensor domain (PAS domain)"/>
    <property type="match status" value="4"/>
</dbReference>
<dbReference type="Pfam" id="PF00672">
    <property type="entry name" value="HAMP"/>
    <property type="match status" value="1"/>
</dbReference>
<dbReference type="Pfam" id="PF00990">
    <property type="entry name" value="GGDEF"/>
    <property type="match status" value="1"/>
</dbReference>
<feature type="domain" description="PAS" evidence="3">
    <location>
        <begin position="381"/>
        <end position="451"/>
    </location>
</feature>
<dbReference type="InterPro" id="IPR013656">
    <property type="entry name" value="PAS_4"/>
</dbReference>
<gene>
    <name evidence="8" type="ORF">A1356_15745</name>
</gene>
<keyword evidence="2" id="KW-0472">Membrane</keyword>
<dbReference type="Pfam" id="PF08447">
    <property type="entry name" value="PAS_3"/>
    <property type="match status" value="1"/>
</dbReference>
<keyword evidence="2" id="KW-1133">Transmembrane helix</keyword>
<dbReference type="InterPro" id="IPR000700">
    <property type="entry name" value="PAS-assoc_C"/>
</dbReference>
<dbReference type="GO" id="GO:0016020">
    <property type="term" value="C:membrane"/>
    <property type="evidence" value="ECO:0007669"/>
    <property type="project" value="InterPro"/>
</dbReference>
<keyword evidence="2" id="KW-0812">Transmembrane</keyword>
<dbReference type="CDD" id="cd01949">
    <property type="entry name" value="GGDEF"/>
    <property type="match status" value="1"/>
</dbReference>
<dbReference type="InterPro" id="IPR000014">
    <property type="entry name" value="PAS"/>
</dbReference>
<feature type="domain" description="PAS" evidence="3">
    <location>
        <begin position="250"/>
        <end position="323"/>
    </location>
</feature>
<evidence type="ECO:0000313" key="8">
    <source>
        <dbReference type="EMBL" id="OAI24502.1"/>
    </source>
</evidence>
<dbReference type="Gene3D" id="6.10.340.10">
    <property type="match status" value="1"/>
</dbReference>
<dbReference type="NCBIfam" id="TIGR00229">
    <property type="entry name" value="sensory_box"/>
    <property type="match status" value="4"/>
</dbReference>
<dbReference type="InterPro" id="IPR013655">
    <property type="entry name" value="PAS_fold_3"/>
</dbReference>
<proteinExistence type="predicted"/>
<dbReference type="PROSITE" id="PS50883">
    <property type="entry name" value="EAL"/>
    <property type="match status" value="1"/>
</dbReference>
<dbReference type="InterPro" id="IPR052155">
    <property type="entry name" value="Biofilm_reg_signaling"/>
</dbReference>
<keyword evidence="9" id="KW-1185">Reference proteome</keyword>